<keyword evidence="1" id="KW-1133">Transmembrane helix</keyword>
<sequence length="37" mass="3843">MLYSQPVIPIATILQICFGVGVLAFSIGGTSIYRVGG</sequence>
<reference evidence="2 3" key="1">
    <citation type="submission" date="2017-06" db="EMBL/GenBank/DDBJ databases">
        <title>Genome sequencing of cyanobaciteial culture collection at National Institute for Environmental Studies (NIES).</title>
        <authorList>
            <person name="Hirose Y."/>
            <person name="Shimura Y."/>
            <person name="Fujisawa T."/>
            <person name="Nakamura Y."/>
            <person name="Kawachi M."/>
        </authorList>
    </citation>
    <scope>NUCLEOTIDE SEQUENCE [LARGE SCALE GENOMIC DNA]</scope>
    <source>
        <strain evidence="2 3">NIES-37</strain>
    </source>
</reference>
<dbReference type="EMBL" id="AP018248">
    <property type="protein sequence ID" value="BAZ00954.1"/>
    <property type="molecule type" value="Genomic_DNA"/>
</dbReference>
<gene>
    <name evidence="2" type="ORF">NIES37_49520</name>
</gene>
<proteinExistence type="predicted"/>
<evidence type="ECO:0000256" key="1">
    <source>
        <dbReference type="SAM" id="Phobius"/>
    </source>
</evidence>
<keyword evidence="1" id="KW-0812">Transmembrane</keyword>
<feature type="transmembrane region" description="Helical" evidence="1">
    <location>
        <begin position="6"/>
        <end position="27"/>
    </location>
</feature>
<evidence type="ECO:0000313" key="3">
    <source>
        <dbReference type="Proteomes" id="UP000218785"/>
    </source>
</evidence>
<dbReference type="Proteomes" id="UP000218785">
    <property type="component" value="Chromosome"/>
</dbReference>
<keyword evidence="3" id="KW-1185">Reference proteome</keyword>
<name>A0A1Z4N5H3_9CYAN</name>
<protein>
    <submittedName>
        <fullName evidence="2">Uncharacterized protein</fullName>
    </submittedName>
</protein>
<evidence type="ECO:0000313" key="2">
    <source>
        <dbReference type="EMBL" id="BAZ00954.1"/>
    </source>
</evidence>
<dbReference type="AlphaFoldDB" id="A0A1Z4N5H3"/>
<organism evidence="2 3">
    <name type="scientific">Tolypothrix tenuis PCC 7101</name>
    <dbReference type="NCBI Taxonomy" id="231146"/>
    <lineage>
        <taxon>Bacteria</taxon>
        <taxon>Bacillati</taxon>
        <taxon>Cyanobacteriota</taxon>
        <taxon>Cyanophyceae</taxon>
        <taxon>Nostocales</taxon>
        <taxon>Tolypothrichaceae</taxon>
        <taxon>Tolypothrix</taxon>
    </lineage>
</organism>
<dbReference type="KEGG" id="ttq:NIES37_49520"/>
<accession>A0A1Z4N5H3</accession>
<keyword evidence="1" id="KW-0472">Membrane</keyword>